<gene>
    <name evidence="1" type="ORF">DEO72_LG5g1067</name>
    <name evidence="2" type="ORF">DEO72_LG5g1073</name>
    <name evidence="3" type="ORF">DEO72_LG5g1195</name>
</gene>
<dbReference type="EMBL" id="CP039349">
    <property type="protein sequence ID" value="QCD92997.1"/>
    <property type="molecule type" value="Genomic_DNA"/>
</dbReference>
<evidence type="ECO:0000313" key="3">
    <source>
        <dbReference type="EMBL" id="QCD93124.1"/>
    </source>
</evidence>
<dbReference type="EMBL" id="CP039349">
    <property type="protein sequence ID" value="QCD93124.1"/>
    <property type="molecule type" value="Genomic_DNA"/>
</dbReference>
<reference evidence="1 4" key="1">
    <citation type="submission" date="2019-04" db="EMBL/GenBank/DDBJ databases">
        <title>An improved genome assembly and genetic linkage map for asparagus bean, Vigna unguiculata ssp. sesquipedialis.</title>
        <authorList>
            <person name="Xia Q."/>
            <person name="Zhang R."/>
            <person name="Dong Y."/>
        </authorList>
    </citation>
    <scope>NUCLEOTIDE SEQUENCE [LARGE SCALE GENOMIC DNA]</scope>
    <source>
        <tissue evidence="1">Leaf</tissue>
    </source>
</reference>
<protein>
    <submittedName>
        <fullName evidence="1">Uncharacterized protein</fullName>
    </submittedName>
</protein>
<evidence type="ECO:0000313" key="4">
    <source>
        <dbReference type="Proteomes" id="UP000501690"/>
    </source>
</evidence>
<dbReference type="EMBL" id="CP039349">
    <property type="protein sequence ID" value="QCD93003.1"/>
    <property type="molecule type" value="Genomic_DNA"/>
</dbReference>
<organism evidence="1 4">
    <name type="scientific">Vigna unguiculata</name>
    <name type="common">Cowpea</name>
    <dbReference type="NCBI Taxonomy" id="3917"/>
    <lineage>
        <taxon>Eukaryota</taxon>
        <taxon>Viridiplantae</taxon>
        <taxon>Streptophyta</taxon>
        <taxon>Embryophyta</taxon>
        <taxon>Tracheophyta</taxon>
        <taxon>Spermatophyta</taxon>
        <taxon>Magnoliopsida</taxon>
        <taxon>eudicotyledons</taxon>
        <taxon>Gunneridae</taxon>
        <taxon>Pentapetalae</taxon>
        <taxon>rosids</taxon>
        <taxon>fabids</taxon>
        <taxon>Fabales</taxon>
        <taxon>Fabaceae</taxon>
        <taxon>Papilionoideae</taxon>
        <taxon>50 kb inversion clade</taxon>
        <taxon>NPAAA clade</taxon>
        <taxon>indigoferoid/millettioid clade</taxon>
        <taxon>Phaseoleae</taxon>
        <taxon>Vigna</taxon>
    </lineage>
</organism>
<accession>A0A4D6LWD9</accession>
<evidence type="ECO:0000313" key="1">
    <source>
        <dbReference type="EMBL" id="QCD92997.1"/>
    </source>
</evidence>
<sequence length="62" mass="6750">MHDVVVFREVTPLQADGDERGDVSRTSEATFWVNETLRSQVVSIDGGLNARRSANGDGGVFQ</sequence>
<name>A0A4D6LWD9_VIGUN</name>
<dbReference type="Proteomes" id="UP000501690">
    <property type="component" value="Linkage Group LG5"/>
</dbReference>
<keyword evidence="4" id="KW-1185">Reference proteome</keyword>
<dbReference type="AlphaFoldDB" id="A0A4D6LWD9"/>
<evidence type="ECO:0000313" key="2">
    <source>
        <dbReference type="EMBL" id="QCD93003.1"/>
    </source>
</evidence>
<proteinExistence type="predicted"/>